<dbReference type="SUPFAM" id="SSF51412">
    <property type="entry name" value="Inosine monophosphate dehydrogenase (IMPDH)"/>
    <property type="match status" value="1"/>
</dbReference>
<evidence type="ECO:0000313" key="13">
    <source>
        <dbReference type="EMBL" id="ANX11447.1"/>
    </source>
</evidence>
<dbReference type="AlphaFoldDB" id="A0A1B1Z1T8"/>
<evidence type="ECO:0000256" key="12">
    <source>
        <dbReference type="ARBA" id="ARBA00049401"/>
    </source>
</evidence>
<dbReference type="EMBL" id="CP016761">
    <property type="protein sequence ID" value="ANX11447.1"/>
    <property type="molecule type" value="Genomic_DNA"/>
</dbReference>
<proteinExistence type="inferred from homology"/>
<gene>
    <name evidence="13" type="ORF">ABE41_005460</name>
</gene>
<dbReference type="RefSeq" id="WP_066287292.1">
    <property type="nucleotide sequence ID" value="NZ_CP016761.1"/>
</dbReference>
<comment type="function">
    <text evidence="2">Nitronate monooxygenase that uses molecular oxygen to catalyze the oxidative denitrification of alkyl nitronates. Acts on propionate 3-nitronate (P3N), the presumed physiological substrate. Probably functions in the detoxification of P3N, a metabolic poison produced by plants and fungi as a defense mechanism.</text>
</comment>
<keyword evidence="6" id="KW-0285">Flavoprotein</keyword>
<evidence type="ECO:0000256" key="6">
    <source>
        <dbReference type="ARBA" id="ARBA00022630"/>
    </source>
</evidence>
<evidence type="ECO:0000256" key="9">
    <source>
        <dbReference type="ARBA" id="ARBA00023002"/>
    </source>
</evidence>
<comment type="cofactor">
    <cofactor evidence="1">
        <name>FMN</name>
        <dbReference type="ChEBI" id="CHEBI:58210"/>
    </cofactor>
</comment>
<dbReference type="GO" id="GO:0018580">
    <property type="term" value="F:nitronate monooxygenase activity"/>
    <property type="evidence" value="ECO:0007669"/>
    <property type="project" value="InterPro"/>
</dbReference>
<evidence type="ECO:0000256" key="1">
    <source>
        <dbReference type="ARBA" id="ARBA00001917"/>
    </source>
</evidence>
<evidence type="ECO:0000256" key="7">
    <source>
        <dbReference type="ARBA" id="ARBA00022643"/>
    </source>
</evidence>
<name>A0A1B1Z1T8_9BACL</name>
<evidence type="ECO:0000256" key="4">
    <source>
        <dbReference type="ARBA" id="ARBA00013457"/>
    </source>
</evidence>
<keyword evidence="7" id="KW-0288">FMN</keyword>
<dbReference type="Proteomes" id="UP000077412">
    <property type="component" value="Chromosome"/>
</dbReference>
<dbReference type="KEGG" id="far:ABE41_005460"/>
<dbReference type="STRING" id="255247.ABE41_005460"/>
<dbReference type="InterPro" id="IPR004136">
    <property type="entry name" value="NMO"/>
</dbReference>
<keyword evidence="5" id="KW-0216">Detoxification</keyword>
<comment type="catalytic activity">
    <reaction evidence="12">
        <text>3 propionate 3-nitronate + 3 O2 + H2O = 3 3-oxopropanoate + 2 nitrate + nitrite + H2O2 + 3 H(+)</text>
        <dbReference type="Rhea" id="RHEA:57332"/>
        <dbReference type="ChEBI" id="CHEBI:15377"/>
        <dbReference type="ChEBI" id="CHEBI:15378"/>
        <dbReference type="ChEBI" id="CHEBI:15379"/>
        <dbReference type="ChEBI" id="CHEBI:16240"/>
        <dbReference type="ChEBI" id="CHEBI:16301"/>
        <dbReference type="ChEBI" id="CHEBI:17632"/>
        <dbReference type="ChEBI" id="CHEBI:33190"/>
        <dbReference type="ChEBI" id="CHEBI:136067"/>
    </reaction>
</comment>
<keyword evidence="14" id="KW-1185">Reference proteome</keyword>
<dbReference type="CDD" id="cd04730">
    <property type="entry name" value="NPD_like"/>
    <property type="match status" value="1"/>
</dbReference>
<protein>
    <recommendedName>
        <fullName evidence="4">Probable nitronate monooxygenase</fullName>
    </recommendedName>
    <alternativeName>
        <fullName evidence="11">Propionate 3-nitronate monooxygenase</fullName>
    </alternativeName>
</protein>
<keyword evidence="9" id="KW-0560">Oxidoreductase</keyword>
<accession>A0A1B1Z1T8</accession>
<sequence>MICKRLNIKYPIIQAGMAGGPTTSELVAAVSNAGALGTLGAGYMTPEDIRNVLSQIMKLTKKPFAVNLFLPQVYEKNEQQILSMQKYLNKYRKQLGIPEVYSVPDIQDLFEQQLNVVIEAEVKIVSFTFNKPSAGLIEKLHNSGITVIATATTLKEAKELESLGVDMIVAQGSEAGGHRGTFLDVEDEALIGTMALVPQIVDAVQCPVIAAGGIMDGRGMAAAFSLGASAVQLGTAFLTVQESGASEIHKSAILTSKDTDTKITQAFSGKSARGFKNEMMLSLESAPSLPPYPIQHVLTSDIRKEAAKQGNKELVSMWAGQASALSKKQTAKELIECLVHEYRTTISKILTEWN</sequence>
<evidence type="ECO:0000313" key="14">
    <source>
        <dbReference type="Proteomes" id="UP000077412"/>
    </source>
</evidence>
<evidence type="ECO:0000256" key="3">
    <source>
        <dbReference type="ARBA" id="ARBA00009881"/>
    </source>
</evidence>
<dbReference type="FunFam" id="3.20.20.70:FF:000154">
    <property type="entry name" value="Probable nitronate monooxygenase"/>
    <property type="match status" value="1"/>
</dbReference>
<dbReference type="Pfam" id="PF03060">
    <property type="entry name" value="NMO"/>
    <property type="match status" value="1"/>
</dbReference>
<keyword evidence="10 13" id="KW-0503">Monooxygenase</keyword>
<evidence type="ECO:0000256" key="10">
    <source>
        <dbReference type="ARBA" id="ARBA00023033"/>
    </source>
</evidence>
<evidence type="ECO:0000256" key="11">
    <source>
        <dbReference type="ARBA" id="ARBA00031155"/>
    </source>
</evidence>
<dbReference type="PANTHER" id="PTHR42747:SF3">
    <property type="entry name" value="NITRONATE MONOOXYGENASE-RELATED"/>
    <property type="match status" value="1"/>
</dbReference>
<evidence type="ECO:0000256" key="5">
    <source>
        <dbReference type="ARBA" id="ARBA00022575"/>
    </source>
</evidence>
<dbReference type="GO" id="GO:0000166">
    <property type="term" value="F:nucleotide binding"/>
    <property type="evidence" value="ECO:0007669"/>
    <property type="project" value="UniProtKB-KW"/>
</dbReference>
<reference evidence="13 14" key="1">
    <citation type="submission" date="2016-08" db="EMBL/GenBank/DDBJ databases">
        <title>Complete genome sequence of Fictibacillus arsenicus G25-54, a strain with toxicity to nematodes and a potential arsenic-resistance activity.</title>
        <authorList>
            <person name="Zheng Z."/>
        </authorList>
    </citation>
    <scope>NUCLEOTIDE SEQUENCE [LARGE SCALE GENOMIC DNA]</scope>
    <source>
        <strain evidence="13 14">G25-54</strain>
    </source>
</reference>
<dbReference type="GO" id="GO:0009636">
    <property type="term" value="P:response to toxic substance"/>
    <property type="evidence" value="ECO:0007669"/>
    <property type="project" value="UniProtKB-KW"/>
</dbReference>
<organism evidence="13 14">
    <name type="scientific">Fictibacillus arsenicus</name>
    <dbReference type="NCBI Taxonomy" id="255247"/>
    <lineage>
        <taxon>Bacteria</taxon>
        <taxon>Bacillati</taxon>
        <taxon>Bacillota</taxon>
        <taxon>Bacilli</taxon>
        <taxon>Bacillales</taxon>
        <taxon>Fictibacillaceae</taxon>
        <taxon>Fictibacillus</taxon>
    </lineage>
</organism>
<comment type="similarity">
    <text evidence="3">Belongs to the nitronate monooxygenase family. NMO class I subfamily.</text>
</comment>
<evidence type="ECO:0000256" key="2">
    <source>
        <dbReference type="ARBA" id="ARBA00003535"/>
    </source>
</evidence>
<evidence type="ECO:0000256" key="8">
    <source>
        <dbReference type="ARBA" id="ARBA00022741"/>
    </source>
</evidence>
<keyword evidence="8" id="KW-0547">Nucleotide-binding</keyword>
<dbReference type="InterPro" id="IPR013785">
    <property type="entry name" value="Aldolase_TIM"/>
</dbReference>
<dbReference type="OrthoDB" id="9778912at2"/>
<dbReference type="PANTHER" id="PTHR42747">
    <property type="entry name" value="NITRONATE MONOOXYGENASE-RELATED"/>
    <property type="match status" value="1"/>
</dbReference>
<dbReference type="Gene3D" id="3.20.20.70">
    <property type="entry name" value="Aldolase class I"/>
    <property type="match status" value="1"/>
</dbReference>